<dbReference type="AlphaFoldDB" id="A0A4Y9ZFF1"/>
<keyword evidence="2" id="KW-1185">Reference proteome</keyword>
<dbReference type="Proteomes" id="UP000298061">
    <property type="component" value="Unassembled WGS sequence"/>
</dbReference>
<accession>A0A4Y9ZFF1</accession>
<protein>
    <submittedName>
        <fullName evidence="1">Uncharacterized protein</fullName>
    </submittedName>
</protein>
<sequence length="150" mass="17062">MSEDDSLSALECALQFFVCTNAMQAIMQMYLDNGSAPRTQELRGAWTREVGKRIHQYREERGIVKRSLRREQTSLHRFVHRIIKVNDAGTVKQYLVEDAVTSHNKSTTFHLKDLNNPEQLVRLTPDAFEVMTKGALSISEIVDVPVGNDT</sequence>
<gene>
    <name evidence="1" type="ORF">EWM64_g10690</name>
</gene>
<proteinExistence type="predicted"/>
<dbReference type="EMBL" id="SFCI01002997">
    <property type="protein sequence ID" value="TFY73322.1"/>
    <property type="molecule type" value="Genomic_DNA"/>
</dbReference>
<evidence type="ECO:0000313" key="1">
    <source>
        <dbReference type="EMBL" id="TFY73322.1"/>
    </source>
</evidence>
<reference evidence="1 2" key="1">
    <citation type="submission" date="2019-02" db="EMBL/GenBank/DDBJ databases">
        <title>Genome sequencing of the rare red list fungi Hericium alpestre (H. flagellum).</title>
        <authorList>
            <person name="Buettner E."/>
            <person name="Kellner H."/>
        </authorList>
    </citation>
    <scope>NUCLEOTIDE SEQUENCE [LARGE SCALE GENOMIC DNA]</scope>
    <source>
        <strain evidence="1 2">DSM 108284</strain>
    </source>
</reference>
<comment type="caution">
    <text evidence="1">The sequence shown here is derived from an EMBL/GenBank/DDBJ whole genome shotgun (WGS) entry which is preliminary data.</text>
</comment>
<name>A0A4Y9ZFF1_9AGAM</name>
<organism evidence="1 2">
    <name type="scientific">Hericium alpestre</name>
    <dbReference type="NCBI Taxonomy" id="135208"/>
    <lineage>
        <taxon>Eukaryota</taxon>
        <taxon>Fungi</taxon>
        <taxon>Dikarya</taxon>
        <taxon>Basidiomycota</taxon>
        <taxon>Agaricomycotina</taxon>
        <taxon>Agaricomycetes</taxon>
        <taxon>Russulales</taxon>
        <taxon>Hericiaceae</taxon>
        <taxon>Hericium</taxon>
    </lineage>
</organism>
<evidence type="ECO:0000313" key="2">
    <source>
        <dbReference type="Proteomes" id="UP000298061"/>
    </source>
</evidence>